<evidence type="ECO:0000256" key="1">
    <source>
        <dbReference type="SAM" id="MobiDB-lite"/>
    </source>
</evidence>
<dbReference type="Gene3D" id="1.10.720.30">
    <property type="entry name" value="SAP domain"/>
    <property type="match status" value="1"/>
</dbReference>
<dbReference type="NCBIfam" id="TIGR02167">
    <property type="entry name" value="Liste_lipo_26"/>
    <property type="match status" value="6"/>
</dbReference>
<feature type="region of interest" description="Disordered" evidence="1">
    <location>
        <begin position="16"/>
        <end position="41"/>
    </location>
</feature>
<dbReference type="InterPro" id="IPR036361">
    <property type="entry name" value="SAP_dom_sf"/>
</dbReference>
<dbReference type="AlphaFoldDB" id="A0A9W7EV27"/>
<reference evidence="3" key="1">
    <citation type="journal article" date="2023" name="Commun. Biol.">
        <title>Genome analysis of Parmales, the sister group of diatoms, reveals the evolutionary specialization of diatoms from phago-mixotrophs to photoautotrophs.</title>
        <authorList>
            <person name="Ban H."/>
            <person name="Sato S."/>
            <person name="Yoshikawa S."/>
            <person name="Yamada K."/>
            <person name="Nakamura Y."/>
            <person name="Ichinomiya M."/>
            <person name="Sato N."/>
            <person name="Blanc-Mathieu R."/>
            <person name="Endo H."/>
            <person name="Kuwata A."/>
            <person name="Ogata H."/>
        </authorList>
    </citation>
    <scope>NUCLEOTIDE SEQUENCE [LARGE SCALE GENOMIC DNA]</scope>
    <source>
        <strain evidence="3">NIES 3701</strain>
    </source>
</reference>
<dbReference type="InterPro" id="IPR005046">
    <property type="entry name" value="DUF285"/>
</dbReference>
<dbReference type="Pfam" id="PF03382">
    <property type="entry name" value="DUF285"/>
    <property type="match status" value="1"/>
</dbReference>
<protein>
    <recommendedName>
        <fullName evidence="4">BspA family leucine-rich repeat surface protein</fullName>
    </recommendedName>
</protein>
<name>A0A9W7EV27_9STRA</name>
<dbReference type="Gene3D" id="2.160.20.80">
    <property type="entry name" value="E3 ubiquitin-protein ligase SopA"/>
    <property type="match status" value="1"/>
</dbReference>
<sequence length="359" mass="39523">MSKRAATDFYNKHTLESNIEDGDKGSGPVSGPVSSVTPKAPSATSSMTVAALKAQLDANFIKYKSKTKKAALATLLLETMEARSQIPRLNEDVQGYIVSFLSGFDSLHVATQLARGFRLKAKLRLDAMLKRSDADIKIAAKAWSEDAEAAREIYGPISIWNTSGVMEMADLFSADDEDVGPAAERFNEDISKWDVSNVTTMEGMFYDASAFNGDLSSWDVSNVTTMEQMFAGAKVFNGDLTSWDVSNVTTMEAMFCEAEAFNGDLSSWNVSNVTTMEAMFCRASAFNSDLSSWNVSNVTTMEQMFAGAKVFNGDLSLWNVSNVTTMWRMFRNALAFNRETIKNWDLSGKETSNMFNPSH</sequence>
<proteinExistence type="predicted"/>
<dbReference type="SUPFAM" id="SSF141571">
    <property type="entry name" value="Pentapeptide repeat-like"/>
    <property type="match status" value="1"/>
</dbReference>
<evidence type="ECO:0008006" key="4">
    <source>
        <dbReference type="Google" id="ProtNLM"/>
    </source>
</evidence>
<dbReference type="Proteomes" id="UP001165085">
    <property type="component" value="Unassembled WGS sequence"/>
</dbReference>
<comment type="caution">
    <text evidence="2">The sequence shown here is derived from an EMBL/GenBank/DDBJ whole genome shotgun (WGS) entry which is preliminary data.</text>
</comment>
<accession>A0A9W7EV27</accession>
<feature type="compositionally biased region" description="Low complexity" evidence="1">
    <location>
        <begin position="26"/>
        <end position="38"/>
    </location>
</feature>
<dbReference type="EMBL" id="BRXY01000378">
    <property type="protein sequence ID" value="GMH90928.1"/>
    <property type="molecule type" value="Genomic_DNA"/>
</dbReference>
<dbReference type="InterPro" id="IPR011889">
    <property type="entry name" value="Liste_lipo_26"/>
</dbReference>
<gene>
    <name evidence="2" type="ORF">TrST_g5951</name>
</gene>
<evidence type="ECO:0000313" key="2">
    <source>
        <dbReference type="EMBL" id="GMH90928.1"/>
    </source>
</evidence>
<dbReference type="OrthoDB" id="46911at2759"/>
<keyword evidence="3" id="KW-1185">Reference proteome</keyword>
<evidence type="ECO:0000313" key="3">
    <source>
        <dbReference type="Proteomes" id="UP001165085"/>
    </source>
</evidence>
<organism evidence="2 3">
    <name type="scientific">Triparma strigata</name>
    <dbReference type="NCBI Taxonomy" id="1606541"/>
    <lineage>
        <taxon>Eukaryota</taxon>
        <taxon>Sar</taxon>
        <taxon>Stramenopiles</taxon>
        <taxon>Ochrophyta</taxon>
        <taxon>Bolidophyceae</taxon>
        <taxon>Parmales</taxon>
        <taxon>Triparmaceae</taxon>
        <taxon>Triparma</taxon>
    </lineage>
</organism>